<gene>
    <name evidence="5" type="ORF">SCLCIDRAFT_1223621</name>
</gene>
<dbReference type="HOGENOM" id="CLU_078855_2_1_1"/>
<dbReference type="Pfam" id="PF10342">
    <property type="entry name" value="Kre9_KNH"/>
    <property type="match status" value="1"/>
</dbReference>
<dbReference type="OrthoDB" id="2432613at2759"/>
<reference evidence="5 6" key="1">
    <citation type="submission" date="2014-04" db="EMBL/GenBank/DDBJ databases">
        <authorList>
            <consortium name="DOE Joint Genome Institute"/>
            <person name="Kuo A."/>
            <person name="Kohler A."/>
            <person name="Nagy L.G."/>
            <person name="Floudas D."/>
            <person name="Copeland A."/>
            <person name="Barry K.W."/>
            <person name="Cichocki N."/>
            <person name="Veneault-Fourrey C."/>
            <person name="LaButti K."/>
            <person name="Lindquist E.A."/>
            <person name="Lipzen A."/>
            <person name="Lundell T."/>
            <person name="Morin E."/>
            <person name="Murat C."/>
            <person name="Sun H."/>
            <person name="Tunlid A."/>
            <person name="Henrissat B."/>
            <person name="Grigoriev I.V."/>
            <person name="Hibbett D.S."/>
            <person name="Martin F."/>
            <person name="Nordberg H.P."/>
            <person name="Cantor M.N."/>
            <person name="Hua S.X."/>
        </authorList>
    </citation>
    <scope>NUCLEOTIDE SEQUENCE [LARGE SCALE GENOMIC DNA]</scope>
    <source>
        <strain evidence="5 6">Foug A</strain>
    </source>
</reference>
<feature type="signal peptide" evidence="3">
    <location>
        <begin position="1"/>
        <end position="17"/>
    </location>
</feature>
<dbReference type="InterPro" id="IPR045328">
    <property type="entry name" value="Kre9/Knh1"/>
</dbReference>
<dbReference type="PANTHER" id="PTHR28154">
    <property type="entry name" value="CELL WALL SYNTHESIS PROTEIN KNH1-RELATED"/>
    <property type="match status" value="1"/>
</dbReference>
<dbReference type="AlphaFoldDB" id="A0A0C2YS62"/>
<feature type="domain" description="Yeast cell wall synthesis Kre9/Knh1-like N-terminal" evidence="4">
    <location>
        <begin position="24"/>
        <end position="117"/>
    </location>
</feature>
<dbReference type="EMBL" id="KN822207">
    <property type="protein sequence ID" value="KIM52553.1"/>
    <property type="molecule type" value="Genomic_DNA"/>
</dbReference>
<dbReference type="STRING" id="1036808.A0A0C2YS62"/>
<reference evidence="6" key="2">
    <citation type="submission" date="2015-01" db="EMBL/GenBank/DDBJ databases">
        <title>Evolutionary Origins and Diversification of the Mycorrhizal Mutualists.</title>
        <authorList>
            <consortium name="DOE Joint Genome Institute"/>
            <consortium name="Mycorrhizal Genomics Consortium"/>
            <person name="Kohler A."/>
            <person name="Kuo A."/>
            <person name="Nagy L.G."/>
            <person name="Floudas D."/>
            <person name="Copeland A."/>
            <person name="Barry K.W."/>
            <person name="Cichocki N."/>
            <person name="Veneault-Fourrey C."/>
            <person name="LaButti K."/>
            <person name="Lindquist E.A."/>
            <person name="Lipzen A."/>
            <person name="Lundell T."/>
            <person name="Morin E."/>
            <person name="Murat C."/>
            <person name="Riley R."/>
            <person name="Ohm R."/>
            <person name="Sun H."/>
            <person name="Tunlid A."/>
            <person name="Henrissat B."/>
            <person name="Grigoriev I.V."/>
            <person name="Hibbett D.S."/>
            <person name="Martin F."/>
        </authorList>
    </citation>
    <scope>NUCLEOTIDE SEQUENCE [LARGE SCALE GENOMIC DNA]</scope>
    <source>
        <strain evidence="6">Foug A</strain>
    </source>
</reference>
<keyword evidence="6" id="KW-1185">Reference proteome</keyword>
<protein>
    <recommendedName>
        <fullName evidence="4">Yeast cell wall synthesis Kre9/Knh1-like N-terminal domain-containing protein</fullName>
    </recommendedName>
</protein>
<dbReference type="GO" id="GO:0042546">
    <property type="term" value="P:cell wall biogenesis"/>
    <property type="evidence" value="ECO:0007669"/>
    <property type="project" value="InterPro"/>
</dbReference>
<feature type="chain" id="PRO_5002159797" description="Yeast cell wall synthesis Kre9/Knh1-like N-terminal domain-containing protein" evidence="3">
    <location>
        <begin position="18"/>
        <end position="216"/>
    </location>
</feature>
<organism evidence="5 6">
    <name type="scientific">Scleroderma citrinum Foug A</name>
    <dbReference type="NCBI Taxonomy" id="1036808"/>
    <lineage>
        <taxon>Eukaryota</taxon>
        <taxon>Fungi</taxon>
        <taxon>Dikarya</taxon>
        <taxon>Basidiomycota</taxon>
        <taxon>Agaricomycotina</taxon>
        <taxon>Agaricomycetes</taxon>
        <taxon>Agaricomycetidae</taxon>
        <taxon>Boletales</taxon>
        <taxon>Sclerodermatineae</taxon>
        <taxon>Sclerodermataceae</taxon>
        <taxon>Scleroderma</taxon>
    </lineage>
</organism>
<keyword evidence="1 3" id="KW-0732">Signal</keyword>
<dbReference type="Proteomes" id="UP000053989">
    <property type="component" value="Unassembled WGS sequence"/>
</dbReference>
<evidence type="ECO:0000313" key="6">
    <source>
        <dbReference type="Proteomes" id="UP000053989"/>
    </source>
</evidence>
<feature type="region of interest" description="Disordered" evidence="2">
    <location>
        <begin position="146"/>
        <end position="193"/>
    </location>
</feature>
<proteinExistence type="predicted"/>
<evidence type="ECO:0000256" key="3">
    <source>
        <dbReference type="SAM" id="SignalP"/>
    </source>
</evidence>
<dbReference type="PANTHER" id="PTHR28154:SF1">
    <property type="entry name" value="CELL WALL SYNTHESIS PROTEIN KNH1-RELATED"/>
    <property type="match status" value="1"/>
</dbReference>
<evidence type="ECO:0000313" key="5">
    <source>
        <dbReference type="EMBL" id="KIM52553.1"/>
    </source>
</evidence>
<evidence type="ECO:0000259" key="4">
    <source>
        <dbReference type="Pfam" id="PF10342"/>
    </source>
</evidence>
<evidence type="ECO:0000256" key="2">
    <source>
        <dbReference type="SAM" id="MobiDB-lite"/>
    </source>
</evidence>
<feature type="compositionally biased region" description="Low complexity" evidence="2">
    <location>
        <begin position="147"/>
        <end position="189"/>
    </location>
</feature>
<dbReference type="GO" id="GO:0006078">
    <property type="term" value="P:(1-&gt;6)-beta-D-glucan biosynthetic process"/>
    <property type="evidence" value="ECO:0007669"/>
    <property type="project" value="InterPro"/>
</dbReference>
<evidence type="ECO:0000256" key="1">
    <source>
        <dbReference type="ARBA" id="ARBA00022729"/>
    </source>
</evidence>
<dbReference type="InterPro" id="IPR018466">
    <property type="entry name" value="Kre9/Knh1-like_N"/>
</dbReference>
<accession>A0A0C2YS62</accession>
<name>A0A0C2YS62_9AGAM</name>
<sequence>MFPSAIVSLALAASALANVYLTAPVSSTSWPAGQQATITWQDDGQSPSLASFGVAKFSIYVGNANEQTPLQLISANVSVANVSSLTFTPDPTIGPNSDEYFIRVESLNLKDAKSPQYPALAFSAKFTLTGMSGQFNTSVQQEIDGQSTAPIGGTAAPTSGTSSPTAAPKTTASSSGTSKAASPTSTTKSNGADKHGVTSLAGLVGVAAALFGAALL</sequence>
<dbReference type="InParanoid" id="A0A0C2YS62"/>